<feature type="compositionally biased region" description="Polar residues" evidence="1">
    <location>
        <begin position="79"/>
        <end position="93"/>
    </location>
</feature>
<evidence type="ECO:0000256" key="1">
    <source>
        <dbReference type="SAM" id="MobiDB-lite"/>
    </source>
</evidence>
<proteinExistence type="predicted"/>
<evidence type="ECO:0000313" key="3">
    <source>
        <dbReference type="Proteomes" id="UP000281553"/>
    </source>
</evidence>
<feature type="region of interest" description="Disordered" evidence="1">
    <location>
        <begin position="79"/>
        <end position="138"/>
    </location>
</feature>
<organism evidence="2 3">
    <name type="scientific">Dibothriocephalus latus</name>
    <name type="common">Fish tapeworm</name>
    <name type="synonym">Diphyllobothrium latum</name>
    <dbReference type="NCBI Taxonomy" id="60516"/>
    <lineage>
        <taxon>Eukaryota</taxon>
        <taxon>Metazoa</taxon>
        <taxon>Spiralia</taxon>
        <taxon>Lophotrochozoa</taxon>
        <taxon>Platyhelminthes</taxon>
        <taxon>Cestoda</taxon>
        <taxon>Eucestoda</taxon>
        <taxon>Diphyllobothriidea</taxon>
        <taxon>Diphyllobothriidae</taxon>
        <taxon>Dibothriocephalus</taxon>
    </lineage>
</organism>
<gene>
    <name evidence="2" type="ORF">DILT_LOCUS1137</name>
</gene>
<dbReference type="EMBL" id="UYRU01006752">
    <property type="protein sequence ID" value="VDK40397.1"/>
    <property type="molecule type" value="Genomic_DNA"/>
</dbReference>
<evidence type="ECO:0000313" key="2">
    <source>
        <dbReference type="EMBL" id="VDK40397.1"/>
    </source>
</evidence>
<dbReference type="AlphaFoldDB" id="A0A3P6Q4S0"/>
<protein>
    <submittedName>
        <fullName evidence="2">Uncharacterized protein</fullName>
    </submittedName>
</protein>
<keyword evidence="3" id="KW-1185">Reference proteome</keyword>
<reference evidence="2 3" key="1">
    <citation type="submission" date="2018-11" db="EMBL/GenBank/DDBJ databases">
        <authorList>
            <consortium name="Pathogen Informatics"/>
        </authorList>
    </citation>
    <scope>NUCLEOTIDE SEQUENCE [LARGE SCALE GENOMIC DNA]</scope>
</reference>
<feature type="region of interest" description="Disordered" evidence="1">
    <location>
        <begin position="164"/>
        <end position="232"/>
    </location>
</feature>
<sequence>MKTEHFAYCLAKLDAVRLRDSSKSLFARVASARKNKRKRTNTQPESLDSSKLEYSRLKALQTIFATINNDVPRLQAETTPQAPLASVTATPLSSPVKPALETNRTPLSSAVSRLRSTSKRKSVLGGASLRKTPASRVTPSDCNHDLVFPINSHIFACLSSETRFSNQPSGEADNESFSSDNDEEEECPTRPNSPILLLSDEEMGTDANTSCDKSFSKKPLPSPKTNTNLSDNVNTVRSQNSACVLEALACLTKLFAEVNRHHRTVAPAPTSRSCGEREHPLSPSASVAASVDTIFHSLTVYKQSSAIQLQGVLCLVEVASLYPVGCFAPASPLSIFPRASCFT</sequence>
<name>A0A3P6Q4S0_DIBLA</name>
<dbReference type="OrthoDB" id="31183at2759"/>
<dbReference type="Proteomes" id="UP000281553">
    <property type="component" value="Unassembled WGS sequence"/>
</dbReference>
<feature type="compositionally biased region" description="Polar residues" evidence="1">
    <location>
        <begin position="102"/>
        <end position="115"/>
    </location>
</feature>
<accession>A0A3P6Q4S0</accession>